<gene>
    <name evidence="1" type="ORF">FCALED_LOCUS8666</name>
</gene>
<proteinExistence type="predicted"/>
<accession>A0A9N9GHG3</accession>
<reference evidence="1" key="1">
    <citation type="submission" date="2021-06" db="EMBL/GenBank/DDBJ databases">
        <authorList>
            <person name="Kallberg Y."/>
            <person name="Tangrot J."/>
            <person name="Rosling A."/>
        </authorList>
    </citation>
    <scope>NUCLEOTIDE SEQUENCE</scope>
    <source>
        <strain evidence="1">UK204</strain>
    </source>
</reference>
<comment type="caution">
    <text evidence="1">The sequence shown here is derived from an EMBL/GenBank/DDBJ whole genome shotgun (WGS) entry which is preliminary data.</text>
</comment>
<name>A0A9N9GHG3_9GLOM</name>
<dbReference type="Proteomes" id="UP000789570">
    <property type="component" value="Unassembled WGS sequence"/>
</dbReference>
<keyword evidence="2" id="KW-1185">Reference proteome</keyword>
<dbReference type="EMBL" id="CAJVPQ010002598">
    <property type="protein sequence ID" value="CAG8602639.1"/>
    <property type="molecule type" value="Genomic_DNA"/>
</dbReference>
<evidence type="ECO:0000313" key="2">
    <source>
        <dbReference type="Proteomes" id="UP000789570"/>
    </source>
</evidence>
<protein>
    <submittedName>
        <fullName evidence="1">15206_t:CDS:1</fullName>
    </submittedName>
</protein>
<sequence length="115" mass="13526">MNSELLENEIYYNENDELCLNCGSLYTHVEEDNGFIRYDEVVALKCLHDSEDINESFLNEVGYYPVEFQDKGLEIKDEILDQVKVYDEYLSKLAADKQKQRLNNSQAIYTSRILR</sequence>
<organism evidence="1 2">
    <name type="scientific">Funneliformis caledonium</name>
    <dbReference type="NCBI Taxonomy" id="1117310"/>
    <lineage>
        <taxon>Eukaryota</taxon>
        <taxon>Fungi</taxon>
        <taxon>Fungi incertae sedis</taxon>
        <taxon>Mucoromycota</taxon>
        <taxon>Glomeromycotina</taxon>
        <taxon>Glomeromycetes</taxon>
        <taxon>Glomerales</taxon>
        <taxon>Glomeraceae</taxon>
        <taxon>Funneliformis</taxon>
    </lineage>
</organism>
<evidence type="ECO:0000313" key="1">
    <source>
        <dbReference type="EMBL" id="CAG8602639.1"/>
    </source>
</evidence>
<dbReference type="AlphaFoldDB" id="A0A9N9GHG3"/>